<evidence type="ECO:0000313" key="1">
    <source>
        <dbReference type="EMBL" id="QKM63192.1"/>
    </source>
</evidence>
<evidence type="ECO:0000313" key="2">
    <source>
        <dbReference type="Proteomes" id="UP000500806"/>
    </source>
</evidence>
<proteinExistence type="predicted"/>
<dbReference type="Proteomes" id="UP000500806">
    <property type="component" value="Chromosome"/>
</dbReference>
<dbReference type="AlphaFoldDB" id="A0A6M9PTK9"/>
<protein>
    <submittedName>
        <fullName evidence="1">Uncharacterized protein</fullName>
    </submittedName>
</protein>
<dbReference type="KEGG" id="pani:DCO16_09115"/>
<sequence>MFYLFLEGIKMINILNTIKNLLCDLEIKIHGTAKEIEKVGGISDISKNIRGCGDLVSIEIKKIKEKKIENFP</sequence>
<gene>
    <name evidence="1" type="ORF">DCO16_09115</name>
</gene>
<organism evidence="1 2">
    <name type="scientific">Polynucleobacter antarcticus</name>
    <dbReference type="NCBI Taxonomy" id="1743162"/>
    <lineage>
        <taxon>Bacteria</taxon>
        <taxon>Pseudomonadati</taxon>
        <taxon>Pseudomonadota</taxon>
        <taxon>Betaproteobacteria</taxon>
        <taxon>Burkholderiales</taxon>
        <taxon>Burkholderiaceae</taxon>
        <taxon>Polynucleobacter</taxon>
    </lineage>
</organism>
<dbReference type="EMBL" id="CP028941">
    <property type="protein sequence ID" value="QKM63192.1"/>
    <property type="molecule type" value="Genomic_DNA"/>
</dbReference>
<accession>A0A6M9PTK9</accession>
<name>A0A6M9PTK9_9BURK</name>
<reference evidence="1 2" key="1">
    <citation type="submission" date="2018-04" db="EMBL/GenBank/DDBJ databases">
        <title>Polynucleobacter sp. LimPoW16 genome.</title>
        <authorList>
            <person name="Hahn M.W."/>
        </authorList>
    </citation>
    <scope>NUCLEOTIDE SEQUENCE [LARGE SCALE GENOMIC DNA]</scope>
    <source>
        <strain evidence="1 2">LimPoW16</strain>
    </source>
</reference>
<keyword evidence="2" id="KW-1185">Reference proteome</keyword>